<name>A0ACA9PWS3_9GLOM</name>
<dbReference type="EMBL" id="CAJVPW010030230">
    <property type="protein sequence ID" value="CAG8723385.1"/>
    <property type="molecule type" value="Genomic_DNA"/>
</dbReference>
<evidence type="ECO:0000313" key="1">
    <source>
        <dbReference type="EMBL" id="CAG8723385.1"/>
    </source>
</evidence>
<evidence type="ECO:0000313" key="2">
    <source>
        <dbReference type="Proteomes" id="UP000789366"/>
    </source>
</evidence>
<gene>
    <name evidence="1" type="ORF">SPELUC_LOCUS12587</name>
</gene>
<accession>A0ACA9PWS3</accession>
<reference evidence="1" key="1">
    <citation type="submission" date="2021-06" db="EMBL/GenBank/DDBJ databases">
        <authorList>
            <person name="Kallberg Y."/>
            <person name="Tangrot J."/>
            <person name="Rosling A."/>
        </authorList>
    </citation>
    <scope>NUCLEOTIDE SEQUENCE</scope>
    <source>
        <strain evidence="1">28 12/20/2015</strain>
    </source>
</reference>
<protein>
    <submittedName>
        <fullName evidence="1">15986_t:CDS:1</fullName>
    </submittedName>
</protein>
<proteinExistence type="predicted"/>
<comment type="caution">
    <text evidence="1">The sequence shown here is derived from an EMBL/GenBank/DDBJ whole genome shotgun (WGS) entry which is preliminary data.</text>
</comment>
<feature type="non-terminal residue" evidence="1">
    <location>
        <position position="1"/>
    </location>
</feature>
<keyword evidence="2" id="KW-1185">Reference proteome</keyword>
<organism evidence="1 2">
    <name type="scientific">Cetraspora pellucida</name>
    <dbReference type="NCBI Taxonomy" id="1433469"/>
    <lineage>
        <taxon>Eukaryota</taxon>
        <taxon>Fungi</taxon>
        <taxon>Fungi incertae sedis</taxon>
        <taxon>Mucoromycota</taxon>
        <taxon>Glomeromycotina</taxon>
        <taxon>Glomeromycetes</taxon>
        <taxon>Diversisporales</taxon>
        <taxon>Gigasporaceae</taxon>
        <taxon>Cetraspora</taxon>
    </lineage>
</organism>
<dbReference type="Proteomes" id="UP000789366">
    <property type="component" value="Unassembled WGS sequence"/>
</dbReference>
<sequence>EAAARRRANQTPEQIEHHKRQRRESYAQTFSHAALPSPVQTQEPLLPIASLSTDTNAFTSTILNRHPLPPHPHESIIPNEPSAVNSTISTI</sequence>